<dbReference type="Gene3D" id="3.80.10.10">
    <property type="entry name" value="Ribonuclease Inhibitor"/>
    <property type="match status" value="1"/>
</dbReference>
<dbReference type="InterPro" id="IPR036047">
    <property type="entry name" value="F-box-like_dom_sf"/>
</dbReference>
<dbReference type="OrthoDB" id="3139566at2759"/>
<comment type="caution">
    <text evidence="2">The sequence shown here is derived from an EMBL/GenBank/DDBJ whole genome shotgun (WGS) entry which is preliminary data.</text>
</comment>
<dbReference type="Pfam" id="PF12937">
    <property type="entry name" value="F-box-like"/>
    <property type="match status" value="1"/>
</dbReference>
<keyword evidence="3" id="KW-1185">Reference proteome</keyword>
<dbReference type="InterPro" id="IPR001810">
    <property type="entry name" value="F-box_dom"/>
</dbReference>
<dbReference type="AlphaFoldDB" id="A0A409WPK1"/>
<accession>A0A409WPK1</accession>
<evidence type="ECO:0000313" key="3">
    <source>
        <dbReference type="Proteomes" id="UP000284706"/>
    </source>
</evidence>
<evidence type="ECO:0000313" key="2">
    <source>
        <dbReference type="EMBL" id="PPQ80420.1"/>
    </source>
</evidence>
<dbReference type="SUPFAM" id="SSF52047">
    <property type="entry name" value="RNI-like"/>
    <property type="match status" value="1"/>
</dbReference>
<reference evidence="2 3" key="1">
    <citation type="journal article" date="2018" name="Evol. Lett.">
        <title>Horizontal gene cluster transfer increased hallucinogenic mushroom diversity.</title>
        <authorList>
            <person name="Reynolds H.T."/>
            <person name="Vijayakumar V."/>
            <person name="Gluck-Thaler E."/>
            <person name="Korotkin H.B."/>
            <person name="Matheny P.B."/>
            <person name="Slot J.C."/>
        </authorList>
    </citation>
    <scope>NUCLEOTIDE SEQUENCE [LARGE SCALE GENOMIC DNA]</scope>
    <source>
        <strain evidence="2 3">SRW20</strain>
    </source>
</reference>
<gene>
    <name evidence="2" type="ORF">CVT26_004007</name>
</gene>
<dbReference type="Proteomes" id="UP000284706">
    <property type="component" value="Unassembled WGS sequence"/>
</dbReference>
<dbReference type="Gene3D" id="1.20.1280.50">
    <property type="match status" value="1"/>
</dbReference>
<name>A0A409WPK1_9AGAR</name>
<sequence>MRAVSSLPGGIDPLNHTCDEACSAEISLGLGSRTSFDSLPVEIISIVFRIHAQENSQSGPQSCLRLGKICRRWRQIAWSTPDIWAKLVILPRHATSRTHFVLADEWLGRTGKLPLWIEFSSHRETWKPDPWRFIQRASNLMLKVLTRYSDRWYSVTLDLPSTTLEGIGSLSRTPSMLHHLSLEAIWSNEDDFLVPDYPRIPTFSNCSPKTVNISLLNVDLDWTSLTNLTLEFVDLAEVRHILPKAINLSECTLEEVAECGSVMPTVIGPVCPELKSLSVSFSDWEAARSFCNAIALPHLNYLKFKGPDADFSMDNLIHFLTQSSCTLKSLSINESACDHGSLIDLAPLLHTLTELRISGGNGLNGTDTFYHLLADPDQLSEHLPPIASSNALPYLPNLEKFTWEGCTPYPWDTLLGLLVPAPCNEASHRRPLKSVEINCIVEEYDATPSIPKAVLRQLSPFIDVEFKLTMSDWSGDPRMDLWSASLENSED</sequence>
<proteinExistence type="predicted"/>
<dbReference type="InParanoid" id="A0A409WPK1"/>
<evidence type="ECO:0000259" key="1">
    <source>
        <dbReference type="Pfam" id="PF12937"/>
    </source>
</evidence>
<feature type="domain" description="F-box" evidence="1">
    <location>
        <begin position="36"/>
        <end position="88"/>
    </location>
</feature>
<dbReference type="EMBL" id="NHYE01004952">
    <property type="protein sequence ID" value="PPQ80420.1"/>
    <property type="molecule type" value="Genomic_DNA"/>
</dbReference>
<dbReference type="SUPFAM" id="SSF81383">
    <property type="entry name" value="F-box domain"/>
    <property type="match status" value="1"/>
</dbReference>
<dbReference type="InterPro" id="IPR032675">
    <property type="entry name" value="LRR_dom_sf"/>
</dbReference>
<protein>
    <recommendedName>
        <fullName evidence="1">F-box domain-containing protein</fullName>
    </recommendedName>
</protein>
<organism evidence="2 3">
    <name type="scientific">Gymnopilus dilepis</name>
    <dbReference type="NCBI Taxonomy" id="231916"/>
    <lineage>
        <taxon>Eukaryota</taxon>
        <taxon>Fungi</taxon>
        <taxon>Dikarya</taxon>
        <taxon>Basidiomycota</taxon>
        <taxon>Agaricomycotina</taxon>
        <taxon>Agaricomycetes</taxon>
        <taxon>Agaricomycetidae</taxon>
        <taxon>Agaricales</taxon>
        <taxon>Agaricineae</taxon>
        <taxon>Hymenogastraceae</taxon>
        <taxon>Gymnopilus</taxon>
    </lineage>
</organism>